<dbReference type="PRINTS" id="PR00138">
    <property type="entry name" value="MATRIXIN"/>
</dbReference>
<dbReference type="OrthoDB" id="406838at2759"/>
<evidence type="ECO:0000256" key="10">
    <source>
        <dbReference type="PIRSR" id="PIRSR001191-1"/>
    </source>
</evidence>
<dbReference type="GO" id="GO:0005886">
    <property type="term" value="C:plasma membrane"/>
    <property type="evidence" value="ECO:0007669"/>
    <property type="project" value="TreeGrafter"/>
</dbReference>
<feature type="binding site" evidence="12">
    <location>
        <position position="328"/>
    </location>
    <ligand>
        <name>Ca(2+)</name>
        <dbReference type="ChEBI" id="CHEBI:29108"/>
        <label>4</label>
    </ligand>
</feature>
<dbReference type="AlphaFoldDB" id="A0A2G9R9M4"/>
<dbReference type="GO" id="GO:0030198">
    <property type="term" value="P:extracellular matrix organization"/>
    <property type="evidence" value="ECO:0007669"/>
    <property type="project" value="TreeGrafter"/>
</dbReference>
<evidence type="ECO:0000256" key="4">
    <source>
        <dbReference type="ARBA" id="ARBA00022737"/>
    </source>
</evidence>
<dbReference type="PROSITE" id="PS51642">
    <property type="entry name" value="HEMOPEXIN_2"/>
    <property type="match status" value="3"/>
</dbReference>
<evidence type="ECO:0000313" key="17">
    <source>
        <dbReference type="EMBL" id="PIO23991.1"/>
    </source>
</evidence>
<feature type="binding site" evidence="12">
    <location>
        <position position="149"/>
    </location>
    <ligand>
        <name>Ca(2+)</name>
        <dbReference type="ChEBI" id="CHEBI:29108"/>
        <label>3</label>
    </ligand>
</feature>
<feature type="binding site" evidence="12">
    <location>
        <position position="148"/>
    </location>
    <ligand>
        <name>Ca(2+)</name>
        <dbReference type="ChEBI" id="CHEBI:29108"/>
        <label>3</label>
    </ligand>
</feature>
<evidence type="ECO:0000256" key="15">
    <source>
        <dbReference type="SAM" id="MobiDB-lite"/>
    </source>
</evidence>
<evidence type="ECO:0000256" key="12">
    <source>
        <dbReference type="PIRSR" id="PIRSR621190-2"/>
    </source>
</evidence>
<dbReference type="InterPro" id="IPR021190">
    <property type="entry name" value="Pept_M10A"/>
</dbReference>
<evidence type="ECO:0000256" key="5">
    <source>
        <dbReference type="ARBA" id="ARBA00022801"/>
    </source>
</evidence>
<gene>
    <name evidence="17" type="ORF">AB205_0042350</name>
</gene>
<dbReference type="GO" id="GO:0005615">
    <property type="term" value="C:extracellular space"/>
    <property type="evidence" value="ECO:0007669"/>
    <property type="project" value="TreeGrafter"/>
</dbReference>
<feature type="region of interest" description="Disordered" evidence="15">
    <location>
        <begin position="241"/>
        <end position="266"/>
    </location>
</feature>
<dbReference type="InterPro" id="IPR036375">
    <property type="entry name" value="Hemopexin-like_dom_sf"/>
</dbReference>
<feature type="binding site" evidence="12">
    <location>
        <position position="172"/>
    </location>
    <ligand>
        <name>Ca(2+)</name>
        <dbReference type="ChEBI" id="CHEBI:29108"/>
        <label>3</label>
    </ligand>
</feature>
<evidence type="ECO:0000256" key="3">
    <source>
        <dbReference type="ARBA" id="ARBA00022723"/>
    </source>
</evidence>
<dbReference type="InterPro" id="IPR024079">
    <property type="entry name" value="MetalloPept_cat_dom_sf"/>
</dbReference>
<keyword evidence="3 11" id="KW-0479">Metal-binding</keyword>
<evidence type="ECO:0000256" key="1">
    <source>
        <dbReference type="ARBA" id="ARBA00010370"/>
    </source>
</evidence>
<keyword evidence="4" id="KW-0677">Repeat</keyword>
<feature type="binding site" evidence="11">
    <location>
        <position position="197"/>
    </location>
    <ligand>
        <name>Zn(2+)</name>
        <dbReference type="ChEBI" id="CHEBI:29105"/>
        <label>2</label>
        <note>catalytic</note>
    </ligand>
</feature>
<proteinExistence type="inferred from homology"/>
<feature type="binding site" evidence="12">
    <location>
        <position position="131"/>
    </location>
    <ligand>
        <name>Ca(2+)</name>
        <dbReference type="ChEBI" id="CHEBI:29108"/>
        <label>2</label>
    </ligand>
</feature>
<dbReference type="Gene3D" id="3.40.390.10">
    <property type="entry name" value="Collagenase (Catalytic Domain)"/>
    <property type="match status" value="1"/>
</dbReference>
<feature type="repeat" description="Hemopexin" evidence="14">
    <location>
        <begin position="460"/>
        <end position="507"/>
    </location>
</feature>
<dbReference type="SMART" id="SM00120">
    <property type="entry name" value="HX"/>
    <property type="match status" value="4"/>
</dbReference>
<feature type="binding site" evidence="12">
    <location>
        <position position="170"/>
    </location>
    <ligand>
        <name>Zn(2+)</name>
        <dbReference type="ChEBI" id="CHEBI:29105"/>
        <label>1</label>
    </ligand>
</feature>
<sequence>DWLTRYGYLPPPDPYSAQQQTLESLREAVKTMQRFAGLEMTGELDDRTVEMMKKPRCSLPDVVLSSGPQRLRRKRYALSGTVWQKKQLTWRIESFPISLSPEIMRTLMRSALEAWSRETQLTFSETQGEADIRVGFVGGTHGDGYPFDGPGGTLGHAFFPGVGPIAGETHMDADEQWTYNTDQGTDVFAVAVHEFGHALGLSHSSVETSIMKPYYQGTLGDHQYYRLSPDDVEGIQALYGRRDAAPRPPPRPTQHAIPPRGPTYQPRPPLFDRCSTHFDAIANIRGEVFFFKNKVFWRMQASRNLVSLNPAQLHHFWHGLPIDLPRLDAVYERQNDSRIVFIAGEYRAGGDKCMNWKGVVWVHGCSSTADDGNGGLLQTDRYKITKYDQPYTSTCTEAREAPETTENYQVIEVVTFFGCICHDLTLILSLIGTGNNFWVFKDTLVETGYPRPLSDFGLNTDRIDGAFVWKHNKKTYFFRHNRFWRYDETLGRMDGRYPQDTNLWQGLPPEIDDVISWVDGNTYFFKGSEYWQFKDGQVETEPGYPRSIARDWMYCRSESLPPQPTEEPERRDQQDCNCPCLQGNDAALWKASMAVIGITAVLSMVTWY</sequence>
<keyword evidence="5" id="KW-0378">Hydrolase</keyword>
<dbReference type="InterPro" id="IPR033739">
    <property type="entry name" value="M10A_MMP"/>
</dbReference>
<dbReference type="InterPro" id="IPR002477">
    <property type="entry name" value="Peptidoglycan-bd-like"/>
</dbReference>
<evidence type="ECO:0000256" key="6">
    <source>
        <dbReference type="ARBA" id="ARBA00022833"/>
    </source>
</evidence>
<feature type="binding site" evidence="12">
    <location>
        <position position="211"/>
    </location>
    <ligand>
        <name>Zn(2+)</name>
        <dbReference type="ChEBI" id="CHEBI:29105"/>
        <label>2</label>
        <note>catalytic</note>
    </ligand>
</feature>
<dbReference type="InterPro" id="IPR018487">
    <property type="entry name" value="Hemopexin-like_repeat"/>
</dbReference>
<evidence type="ECO:0000256" key="2">
    <source>
        <dbReference type="ARBA" id="ARBA00022670"/>
    </source>
</evidence>
<dbReference type="FunFam" id="3.40.390.10:FF:000068">
    <property type="entry name" value="Predicted protein"/>
    <property type="match status" value="1"/>
</dbReference>
<feature type="binding site" evidence="11">
    <location>
        <position position="193"/>
    </location>
    <ligand>
        <name>Zn(2+)</name>
        <dbReference type="ChEBI" id="CHEBI:29105"/>
        <label>2</label>
        <note>catalytic</note>
    </ligand>
</feature>
<dbReference type="CDD" id="cd00094">
    <property type="entry name" value="HX"/>
    <property type="match status" value="1"/>
</dbReference>
<name>A0A2G9R9M4_AQUCT</name>
<feature type="repeat" description="Hemopexin" evidence="14">
    <location>
        <begin position="508"/>
        <end position="555"/>
    </location>
</feature>
<evidence type="ECO:0000313" key="18">
    <source>
        <dbReference type="Proteomes" id="UP000228934"/>
    </source>
</evidence>
<dbReference type="EMBL" id="KV955468">
    <property type="protein sequence ID" value="PIO23991.1"/>
    <property type="molecule type" value="Genomic_DNA"/>
</dbReference>
<keyword evidence="8" id="KW-0482">Metalloprotease</keyword>
<evidence type="ECO:0000256" key="8">
    <source>
        <dbReference type="ARBA" id="ARBA00023049"/>
    </source>
</evidence>
<dbReference type="PIRSF" id="PIRSF001191">
    <property type="entry name" value="Peptidase_M10A_matrix"/>
    <property type="match status" value="1"/>
</dbReference>
<keyword evidence="18" id="KW-1185">Reference proteome</keyword>
<dbReference type="InterPro" id="IPR006026">
    <property type="entry name" value="Peptidase_Metallo"/>
</dbReference>
<feature type="binding site" evidence="12">
    <location>
        <position position="281"/>
    </location>
    <ligand>
        <name>Ca(2+)</name>
        <dbReference type="ChEBI" id="CHEBI:29108"/>
        <label>5</label>
    </ligand>
</feature>
<feature type="repeat" description="Hemopexin" evidence="14">
    <location>
        <begin position="275"/>
        <end position="320"/>
    </location>
</feature>
<feature type="binding site" evidence="12">
    <location>
        <position position="175"/>
    </location>
    <ligand>
        <name>Ca(2+)</name>
        <dbReference type="ChEBI" id="CHEBI:29108"/>
        <label>1</label>
    </ligand>
</feature>
<keyword evidence="2" id="KW-0645">Protease</keyword>
<feature type="binding site" description="in inhibited form" evidence="12">
    <location>
        <position position="57"/>
    </location>
    <ligand>
        <name>Zn(2+)</name>
        <dbReference type="ChEBI" id="CHEBI:29105"/>
        <label>2</label>
        <note>catalytic</note>
    </ligand>
</feature>
<feature type="binding site" evidence="12">
    <location>
        <position position="141"/>
    </location>
    <ligand>
        <name>Zn(2+)</name>
        <dbReference type="ChEBI" id="CHEBI:29105"/>
        <label>1</label>
    </ligand>
</feature>
<dbReference type="Pfam" id="PF00045">
    <property type="entry name" value="Hemopexin"/>
    <property type="match status" value="3"/>
</dbReference>
<reference evidence="18" key="1">
    <citation type="journal article" date="2017" name="Nat. Commun.">
        <title>The North American bullfrog draft genome provides insight into hormonal regulation of long noncoding RNA.</title>
        <authorList>
            <person name="Hammond S.A."/>
            <person name="Warren R.L."/>
            <person name="Vandervalk B.P."/>
            <person name="Kucuk E."/>
            <person name="Khan H."/>
            <person name="Gibb E.A."/>
            <person name="Pandoh P."/>
            <person name="Kirk H."/>
            <person name="Zhao Y."/>
            <person name="Jones M."/>
            <person name="Mungall A.J."/>
            <person name="Coope R."/>
            <person name="Pleasance S."/>
            <person name="Moore R.A."/>
            <person name="Holt R.A."/>
            <person name="Round J.M."/>
            <person name="Ohora S."/>
            <person name="Walle B.V."/>
            <person name="Veldhoen N."/>
            <person name="Helbing C.C."/>
            <person name="Birol I."/>
        </authorList>
    </citation>
    <scope>NUCLEOTIDE SEQUENCE [LARGE SCALE GENOMIC DNA]</scope>
</reference>
<evidence type="ECO:0000259" key="16">
    <source>
        <dbReference type="SMART" id="SM00235"/>
    </source>
</evidence>
<dbReference type="GO" id="GO:0008270">
    <property type="term" value="F:zinc ion binding"/>
    <property type="evidence" value="ECO:0007669"/>
    <property type="project" value="InterPro"/>
</dbReference>
<dbReference type="Gene3D" id="2.110.10.10">
    <property type="entry name" value="Hemopexin-like domain"/>
    <property type="match status" value="1"/>
</dbReference>
<comment type="similarity">
    <text evidence="1">Belongs to the peptidase M10A family.</text>
</comment>
<keyword evidence="6 11" id="KW-0862">Zinc</keyword>
<accession>A0A2G9R9M4</accession>
<dbReference type="PANTHER" id="PTHR10201:SF142">
    <property type="entry name" value="MATRIX METALLOPROTEINASE-25"/>
    <property type="match status" value="1"/>
</dbReference>
<comment type="cofactor">
    <cofactor evidence="12">
        <name>Zn(2+)</name>
        <dbReference type="ChEBI" id="CHEBI:29105"/>
    </cofactor>
    <text evidence="12">Binds 2 Zn(2+) ions per subunit.</text>
</comment>
<feature type="binding site" evidence="12">
    <location>
        <position position="175"/>
    </location>
    <ligand>
        <name>Ca(2+)</name>
        <dbReference type="ChEBI" id="CHEBI:29108"/>
        <label>3</label>
    </ligand>
</feature>
<dbReference type="SMART" id="SM00235">
    <property type="entry name" value="ZnMc"/>
    <property type="match status" value="1"/>
</dbReference>
<feature type="non-terminal residue" evidence="17">
    <location>
        <position position="1"/>
    </location>
</feature>
<dbReference type="InterPro" id="IPR001818">
    <property type="entry name" value="Pept_M10_metallopeptidase"/>
</dbReference>
<dbReference type="SUPFAM" id="SSF55486">
    <property type="entry name" value="Metalloproteases ('zincins'), catalytic domain"/>
    <property type="match status" value="1"/>
</dbReference>
<dbReference type="GO" id="GO:0030574">
    <property type="term" value="P:collagen catabolic process"/>
    <property type="evidence" value="ECO:0007669"/>
    <property type="project" value="TreeGrafter"/>
</dbReference>
<dbReference type="Proteomes" id="UP000228934">
    <property type="component" value="Unassembled WGS sequence"/>
</dbReference>
<feature type="binding site" evidence="11">
    <location>
        <position position="203"/>
    </location>
    <ligand>
        <name>Zn(2+)</name>
        <dbReference type="ChEBI" id="CHEBI:29105"/>
        <label>2</label>
        <note>catalytic</note>
    </ligand>
</feature>
<comment type="cofactor">
    <cofactor evidence="12">
        <name>Ca(2+)</name>
        <dbReference type="ChEBI" id="CHEBI:29108"/>
    </cofactor>
    <text evidence="12">Can bind about 5 Ca(2+) ions per subunit.</text>
</comment>
<evidence type="ECO:0000256" key="14">
    <source>
        <dbReference type="PROSITE-ProRule" id="PRU01011"/>
    </source>
</evidence>
<evidence type="ECO:0000256" key="9">
    <source>
        <dbReference type="ARBA" id="ARBA00023145"/>
    </source>
</evidence>
<feature type="domain" description="Peptidase metallopeptidase" evidence="16">
    <location>
        <begin position="79"/>
        <end position="241"/>
    </location>
</feature>
<feature type="binding site" evidence="12">
    <location>
        <position position="143"/>
    </location>
    <ligand>
        <name>Zn(2+)</name>
        <dbReference type="ChEBI" id="CHEBI:29105"/>
        <label>1</label>
    </ligand>
</feature>
<keyword evidence="9" id="KW-0865">Zymogen</keyword>
<evidence type="ECO:0000256" key="11">
    <source>
        <dbReference type="PIRSR" id="PIRSR001191-2"/>
    </source>
</evidence>
<feature type="binding site" evidence="12">
    <location>
        <position position="279"/>
    </location>
    <ligand>
        <name>Ca(2+)</name>
        <dbReference type="ChEBI" id="CHEBI:29108"/>
        <label>4</label>
    </ligand>
</feature>
<evidence type="ECO:0000256" key="13">
    <source>
        <dbReference type="PIRSR" id="PIRSR621190-5"/>
    </source>
</evidence>
<dbReference type="InterPro" id="IPR000585">
    <property type="entry name" value="Hemopexin-like_dom"/>
</dbReference>
<feature type="short sequence motif" description="Cysteine switch" evidence="13">
    <location>
        <begin position="55"/>
        <end position="62"/>
    </location>
</feature>
<dbReference type="Pfam" id="PF00413">
    <property type="entry name" value="Peptidase_M10"/>
    <property type="match status" value="1"/>
</dbReference>
<dbReference type="GO" id="GO:0004222">
    <property type="term" value="F:metalloendopeptidase activity"/>
    <property type="evidence" value="ECO:0007669"/>
    <property type="project" value="InterPro"/>
</dbReference>
<dbReference type="PANTHER" id="PTHR10201">
    <property type="entry name" value="MATRIX METALLOPROTEINASE"/>
    <property type="match status" value="1"/>
</dbReference>
<dbReference type="Pfam" id="PF01471">
    <property type="entry name" value="PG_binding_1"/>
    <property type="match status" value="1"/>
</dbReference>
<evidence type="ECO:0000256" key="7">
    <source>
        <dbReference type="ARBA" id="ARBA00022837"/>
    </source>
</evidence>
<feature type="binding site" evidence="12">
    <location>
        <position position="156"/>
    </location>
    <ligand>
        <name>Zn(2+)</name>
        <dbReference type="ChEBI" id="CHEBI:29105"/>
        <label>1</label>
    </ligand>
</feature>
<organism evidence="17 18">
    <name type="scientific">Aquarana catesbeiana</name>
    <name type="common">American bullfrog</name>
    <name type="synonym">Rana catesbeiana</name>
    <dbReference type="NCBI Taxonomy" id="8400"/>
    <lineage>
        <taxon>Eukaryota</taxon>
        <taxon>Metazoa</taxon>
        <taxon>Chordata</taxon>
        <taxon>Craniata</taxon>
        <taxon>Vertebrata</taxon>
        <taxon>Euteleostomi</taxon>
        <taxon>Amphibia</taxon>
        <taxon>Batrachia</taxon>
        <taxon>Anura</taxon>
        <taxon>Neobatrachia</taxon>
        <taxon>Ranoidea</taxon>
        <taxon>Ranidae</taxon>
        <taxon>Aquarana</taxon>
    </lineage>
</organism>
<protein>
    <recommendedName>
        <fullName evidence="16">Peptidase metallopeptidase domain-containing protein</fullName>
    </recommendedName>
</protein>
<keyword evidence="7 12" id="KW-0106">Calcium</keyword>
<feature type="active site" evidence="10">
    <location>
        <position position="194"/>
    </location>
</feature>
<dbReference type="GO" id="GO:0031012">
    <property type="term" value="C:extracellular matrix"/>
    <property type="evidence" value="ECO:0007669"/>
    <property type="project" value="InterPro"/>
</dbReference>
<dbReference type="CDD" id="cd04278">
    <property type="entry name" value="ZnMc_MMP"/>
    <property type="match status" value="1"/>
</dbReference>
<dbReference type="SUPFAM" id="SSF50923">
    <property type="entry name" value="Hemopexin-like domain"/>
    <property type="match status" value="2"/>
</dbReference>
<dbReference type="GO" id="GO:0006508">
    <property type="term" value="P:proteolysis"/>
    <property type="evidence" value="ECO:0007669"/>
    <property type="project" value="UniProtKB-KW"/>
</dbReference>